<gene>
    <name evidence="1" type="primary">pabB_2</name>
    <name evidence="1" type="ORF">KSMBR1_1550</name>
</gene>
<proteinExistence type="predicted"/>
<dbReference type="InterPro" id="IPR005801">
    <property type="entry name" value="ADC_synthase"/>
</dbReference>
<dbReference type="AlphaFoldDB" id="A0A2C9CDU1"/>
<reference evidence="2" key="1">
    <citation type="submission" date="2017-10" db="EMBL/GenBank/DDBJ databases">
        <authorList>
            <person name="Frank J."/>
        </authorList>
    </citation>
    <scope>NUCLEOTIDE SEQUENCE [LARGE SCALE GENOMIC DNA]</scope>
</reference>
<dbReference type="EMBL" id="LT934425">
    <property type="protein sequence ID" value="SOH04049.1"/>
    <property type="molecule type" value="Genomic_DNA"/>
</dbReference>
<accession>A0A2C9CDU1</accession>
<evidence type="ECO:0000313" key="1">
    <source>
        <dbReference type="EMBL" id="SOH04049.1"/>
    </source>
</evidence>
<dbReference type="SUPFAM" id="SSF56322">
    <property type="entry name" value="ADC synthase"/>
    <property type="match status" value="1"/>
</dbReference>
<keyword evidence="2" id="KW-1185">Reference proteome</keyword>
<dbReference type="Proteomes" id="UP000221734">
    <property type="component" value="Chromosome Kuenenia_stuttgartiensis_MBR1"/>
</dbReference>
<sequence>MGFYDIIISYDNLLEKFFVVVIDFGMDNTLNDRIGQITEVLCGKSEEPGEVLMTGYDRVVATELRSNFTKDSYMKALRQIKKYISAGDVYQVNLSQRIEAR</sequence>
<dbReference type="KEGG" id="kst:KSMBR1_1550"/>
<dbReference type="Gene3D" id="3.60.120.10">
    <property type="entry name" value="Anthranilate synthase"/>
    <property type="match status" value="1"/>
</dbReference>
<evidence type="ECO:0000313" key="2">
    <source>
        <dbReference type="Proteomes" id="UP000221734"/>
    </source>
</evidence>
<organism evidence="1 2">
    <name type="scientific">Kuenenia stuttgartiensis</name>
    <dbReference type="NCBI Taxonomy" id="174633"/>
    <lineage>
        <taxon>Bacteria</taxon>
        <taxon>Pseudomonadati</taxon>
        <taxon>Planctomycetota</taxon>
        <taxon>Candidatus Brocadiia</taxon>
        <taxon>Candidatus Brocadiales</taxon>
        <taxon>Candidatus Brocadiaceae</taxon>
        <taxon>Candidatus Kuenenia</taxon>
    </lineage>
</organism>
<protein>
    <submittedName>
        <fullName evidence="1">Uncharacterized protein</fullName>
    </submittedName>
</protein>
<name>A0A2C9CDU1_KUEST</name>